<gene>
    <name evidence="4" type="ORF">DFR76_102303</name>
</gene>
<dbReference type="InterPro" id="IPR042261">
    <property type="entry name" value="Lsr2-like_dimerization"/>
</dbReference>
<proteinExistence type="predicted"/>
<dbReference type="EMBL" id="QQBC01000002">
    <property type="protein sequence ID" value="RDI67902.1"/>
    <property type="molecule type" value="Genomic_DNA"/>
</dbReference>
<evidence type="ECO:0000313" key="5">
    <source>
        <dbReference type="Proteomes" id="UP000254869"/>
    </source>
</evidence>
<evidence type="ECO:0000256" key="1">
    <source>
        <dbReference type="ARBA" id="ARBA00023125"/>
    </source>
</evidence>
<dbReference type="InterPro" id="IPR055370">
    <property type="entry name" value="Lsr2_DNA-bd"/>
</dbReference>
<accession>A0A370IB08</accession>
<dbReference type="Proteomes" id="UP000254869">
    <property type="component" value="Unassembled WGS sequence"/>
</dbReference>
<dbReference type="AlphaFoldDB" id="A0A370IB08"/>
<evidence type="ECO:0000259" key="3">
    <source>
        <dbReference type="Pfam" id="PF23359"/>
    </source>
</evidence>
<evidence type="ECO:0000259" key="2">
    <source>
        <dbReference type="Pfam" id="PF11774"/>
    </source>
</evidence>
<dbReference type="Pfam" id="PF23359">
    <property type="entry name" value="Lsr2_DNA-bd"/>
    <property type="match status" value="1"/>
</dbReference>
<dbReference type="RefSeq" id="WP_062504429.1">
    <property type="nucleotide sequence ID" value="NZ_QQBC01000002.1"/>
</dbReference>
<feature type="domain" description="Lsr2 DNA-binding" evidence="3">
    <location>
        <begin position="72"/>
        <end position="107"/>
    </location>
</feature>
<protein>
    <submittedName>
        <fullName evidence="4">Lsr2 protein</fullName>
    </submittedName>
</protein>
<organism evidence="4 5">
    <name type="scientific">Nocardia pseudobrasiliensis</name>
    <dbReference type="NCBI Taxonomy" id="45979"/>
    <lineage>
        <taxon>Bacteria</taxon>
        <taxon>Bacillati</taxon>
        <taxon>Actinomycetota</taxon>
        <taxon>Actinomycetes</taxon>
        <taxon>Mycobacteriales</taxon>
        <taxon>Nocardiaceae</taxon>
        <taxon>Nocardia</taxon>
    </lineage>
</organism>
<dbReference type="STRING" id="1210086.GCA_001613105_00879"/>
<keyword evidence="1" id="KW-0238">DNA-binding</keyword>
<keyword evidence="5" id="KW-1185">Reference proteome</keyword>
<dbReference type="GO" id="GO:0003677">
    <property type="term" value="F:DNA binding"/>
    <property type="evidence" value="ECO:0007669"/>
    <property type="project" value="UniProtKB-KW"/>
</dbReference>
<comment type="caution">
    <text evidence="4">The sequence shown here is derived from an EMBL/GenBank/DDBJ whole genome shotgun (WGS) entry which is preliminary data.</text>
</comment>
<name>A0A370IB08_9NOCA</name>
<dbReference type="Gene3D" id="4.10.320.10">
    <property type="entry name" value="E3-binding domain"/>
    <property type="match status" value="1"/>
</dbReference>
<evidence type="ECO:0000313" key="4">
    <source>
        <dbReference type="EMBL" id="RDI67902.1"/>
    </source>
</evidence>
<dbReference type="InterPro" id="IPR036625">
    <property type="entry name" value="E3-bd_dom_sf"/>
</dbReference>
<sequence>MARKVVVELVDDFDGKSPAEETVSFALDGVEYEIDLSMLNAGRLREIFEPWAQQGRKVGRSRVAAPARPAAAREQTAAIRAWARKNGYDVSDRGRIQADVVAAYEKASA</sequence>
<dbReference type="InterPro" id="IPR024412">
    <property type="entry name" value="Lsr2_dim_dom"/>
</dbReference>
<dbReference type="Pfam" id="PF11774">
    <property type="entry name" value="Lsr2"/>
    <property type="match status" value="1"/>
</dbReference>
<dbReference type="GO" id="GO:0016746">
    <property type="term" value="F:acyltransferase activity"/>
    <property type="evidence" value="ECO:0007669"/>
    <property type="project" value="InterPro"/>
</dbReference>
<reference evidence="4 5" key="1">
    <citation type="submission" date="2018-07" db="EMBL/GenBank/DDBJ databases">
        <title>Genomic Encyclopedia of Type Strains, Phase IV (KMG-IV): sequencing the most valuable type-strain genomes for metagenomic binning, comparative biology and taxonomic classification.</title>
        <authorList>
            <person name="Goeker M."/>
        </authorList>
    </citation>
    <scope>NUCLEOTIDE SEQUENCE [LARGE SCALE GENOMIC DNA]</scope>
    <source>
        <strain evidence="4 5">DSM 44290</strain>
    </source>
</reference>
<dbReference type="Gene3D" id="3.30.60.230">
    <property type="entry name" value="Lsr2, dimerization domain"/>
    <property type="match status" value="1"/>
</dbReference>
<feature type="domain" description="Lsr2 dimerization" evidence="2">
    <location>
        <begin position="1"/>
        <end position="59"/>
    </location>
</feature>